<dbReference type="SUPFAM" id="SSF53067">
    <property type="entry name" value="Actin-like ATPase domain"/>
    <property type="match status" value="1"/>
</dbReference>
<proteinExistence type="predicted"/>
<dbReference type="PANTHER" id="PTHR14187:SF5">
    <property type="entry name" value="HEAT SHOCK 70 KDA PROTEIN 12A"/>
    <property type="match status" value="1"/>
</dbReference>
<evidence type="ECO:0000313" key="2">
    <source>
        <dbReference type="EMBL" id="GBC03675.1"/>
    </source>
</evidence>
<dbReference type="PANTHER" id="PTHR14187">
    <property type="entry name" value="ALPHA KINASE/ELONGATION FACTOR 2 KINASE"/>
    <property type="match status" value="1"/>
</dbReference>
<accession>A0A2Z6RZ13</accession>
<dbReference type="STRING" id="94130.A0A2Z6RZ13"/>
<feature type="region of interest" description="Disordered" evidence="1">
    <location>
        <begin position="308"/>
        <end position="335"/>
    </location>
</feature>
<comment type="caution">
    <text evidence="2">The sequence shown here is derived from an EMBL/GenBank/DDBJ whole genome shotgun (WGS) entry which is preliminary data.</text>
</comment>
<dbReference type="Proteomes" id="UP000247702">
    <property type="component" value="Unassembled WGS sequence"/>
</dbReference>
<name>A0A2Z6RZ13_9GLOM</name>
<organism evidence="2 3">
    <name type="scientific">Rhizophagus clarus</name>
    <dbReference type="NCBI Taxonomy" id="94130"/>
    <lineage>
        <taxon>Eukaryota</taxon>
        <taxon>Fungi</taxon>
        <taxon>Fungi incertae sedis</taxon>
        <taxon>Mucoromycota</taxon>
        <taxon>Glomeromycotina</taxon>
        <taxon>Glomeromycetes</taxon>
        <taxon>Glomerales</taxon>
        <taxon>Glomeraceae</taxon>
        <taxon>Rhizophagus</taxon>
    </lineage>
</organism>
<protein>
    <submittedName>
        <fullName evidence="2">Uncharacterized protein</fullName>
    </submittedName>
</protein>
<gene>
    <name evidence="2" type="ORF">RclHR1_05250011</name>
</gene>
<evidence type="ECO:0000256" key="1">
    <source>
        <dbReference type="SAM" id="MobiDB-lite"/>
    </source>
</evidence>
<sequence length="1574" mass="181989">MAGLTFSHASNCSSFYEEGYLIGNLHLNYSTDQVKNVVLHFKGIEKICRSAIFSTNNTRKHVVVDKYYEIWPKEATPSTVQHLNIIPFKEMLPPNLPETINTNNEQGTANGSVEYKLSATVNLNERWQLFKPFIEIDFPLKKATTMGYKDCSSFYPHKLQGKFKNFLEYTFELPHNKKFNLGTHVYIPMKIKYLKTSISVERIKSYLMTYMDFRFNTNRNYRIEKITNFPDVPKHKIINKYEVGECNHTINFFISRDSRPNYSSQLITITNELHIKICLGGTDEDFDINTSVTVAKFTIRAPTTVPISADNSCEESESEDSEDDDQDILEKDSKDEPLKDKQIIQQWKLNYGLSFDENNNIHFSKKAVVSDDNELEIDEYDGKPMVYTCINYNDDYDDISIQPLDICINFPVVKITYNSEPVESLFSDDKEKLHEIYGHFLAKKFLAGGQLFIKGFNLVTPDDINLLKFHLIMAYNSALNNNKNPFTNLSTLQFAPRIETISGKRIRTLKELNNWINNLYQENITLEIIHYDDLISISQLRVGKLPSDDFETFKVSQPGIANFKEKLNLEEWVVNVNKSPKDNQEEEAEVDSCVILTKFVKNFHLLQGLIVNKYHEMKVSEKFAVNFIKLPKLKSSNDFYLEVNKPKTITNKINPFSRSDDLDDRFNDIPLMIKYEQYKVLLDIDNIEPSEEFKSGVEQALNNVKPFDALQSILGEYGHLFPLRIVLGNKIVLSTTSPGNNYRRIDIKSSIESSLKPYLDKDSYFVTQKGDVIEVNKENNLSNWFEDNKNNLEIIELDKIIPLYDILEVAQQSKVHTIIRGYDNKQDEFKVIMTGIINLKDLNDENTEHYKRIDIEPSLEDEKYEVFGSIISGNDSLVEEHFVKFELRDLNGFYAIIKSSTDSNINIKECHILWMIIGRPSELSVFSPKNREFLVQRFNISITTQPTDESYYHIKTPFPLSHGCCISVNAYYPPSNYEPMNDIKLIEWSYNSIKFQISKSNDPDETSTNIDLRICVLYSDNKMLKIDNDNREKEYPLSTKKGYNFPLELIGHILTDDKLNENLFLEINNEINYIIEQPFMNNDIKLTIAMDFGTTSSGFAYAYEPMNNIIINEDWSDQFDEGNELNLSSNLVYEQAIDYFKKISMYNLSITKSHFIINIFLYYIIIILGEFIKNTVLKPEIDFFKNVLIALAIPSKLSHQEKIMIRKCMCKAELIDSEDSEKLLLITGIEAAAIDCMNTIKEKSISDFLVVNCGSEIVELTLRRIVNSKLVEKSIISSKLCGSNYVDKEFLIFISKKVGSTALKNLETKHYDQLQCLIKKFRKKVKNKDNYNVYEMDLEKICPDIKQYVTDSSYLNELKENEWKIKISYDDVKLMFDPIVEQIIQLIYENLNSSCLTIFLAGSLGKSRHLRTRIEQEFQQHIIIVPRQPLATVVSGTLEYGLNKNSLYSRVMDVTYGVGTSHSLKDDNSNERQFFNRLVSKGTEVHVNQEFEFKLDYKDQPKFYIELFSTFAQDAIFCDEPGVSKVGTIGIDIPESWHSQSVNLVLFLGQIEIHPFIKNEGGEFLMANFKITLI</sequence>
<evidence type="ECO:0000313" key="3">
    <source>
        <dbReference type="Proteomes" id="UP000247702"/>
    </source>
</evidence>
<feature type="compositionally biased region" description="Acidic residues" evidence="1">
    <location>
        <begin position="312"/>
        <end position="327"/>
    </location>
</feature>
<dbReference type="InterPro" id="IPR043129">
    <property type="entry name" value="ATPase_NBD"/>
</dbReference>
<dbReference type="EMBL" id="BEXD01003899">
    <property type="protein sequence ID" value="GBC03675.1"/>
    <property type="molecule type" value="Genomic_DNA"/>
</dbReference>
<reference evidence="2 3" key="1">
    <citation type="submission" date="2017-11" db="EMBL/GenBank/DDBJ databases">
        <title>The genome of Rhizophagus clarus HR1 reveals common genetic basis of auxotrophy among arbuscular mycorrhizal fungi.</title>
        <authorList>
            <person name="Kobayashi Y."/>
        </authorList>
    </citation>
    <scope>NUCLEOTIDE SEQUENCE [LARGE SCALE GENOMIC DNA]</scope>
    <source>
        <strain evidence="2 3">HR1</strain>
    </source>
</reference>
<keyword evidence="3" id="KW-1185">Reference proteome</keyword>